<keyword evidence="2" id="KW-0812">Transmembrane</keyword>
<organism evidence="4 5">
    <name type="scientific">Tetrahymena thermophila (strain SB210)</name>
    <dbReference type="NCBI Taxonomy" id="312017"/>
    <lineage>
        <taxon>Eukaryota</taxon>
        <taxon>Sar</taxon>
        <taxon>Alveolata</taxon>
        <taxon>Ciliophora</taxon>
        <taxon>Intramacronucleata</taxon>
        <taxon>Oligohymenophorea</taxon>
        <taxon>Hymenostomatida</taxon>
        <taxon>Tetrahymenina</taxon>
        <taxon>Tetrahymenidae</taxon>
        <taxon>Tetrahymena</taxon>
    </lineage>
</organism>
<feature type="transmembrane region" description="Helical" evidence="2">
    <location>
        <begin position="141"/>
        <end position="162"/>
    </location>
</feature>
<evidence type="ECO:0000313" key="4">
    <source>
        <dbReference type="EMBL" id="EAS06136.3"/>
    </source>
</evidence>
<dbReference type="Proteomes" id="UP000009168">
    <property type="component" value="Unassembled WGS sequence"/>
</dbReference>
<feature type="transmembrane region" description="Helical" evidence="2">
    <location>
        <begin position="289"/>
        <end position="309"/>
    </location>
</feature>
<dbReference type="Pfam" id="PF13426">
    <property type="entry name" value="PAS_9"/>
    <property type="match status" value="2"/>
</dbReference>
<feature type="transmembrane region" description="Helical" evidence="2">
    <location>
        <begin position="45"/>
        <end position="63"/>
    </location>
</feature>
<feature type="region of interest" description="Disordered" evidence="1">
    <location>
        <begin position="1027"/>
        <end position="1073"/>
    </location>
</feature>
<dbReference type="InterPro" id="IPR000014">
    <property type="entry name" value="PAS"/>
</dbReference>
<sequence length="1711" mass="196403">MGDNAESVNLLGKEFSSINKFAGNMRSLFFEFLYVILKDDEMSKIIYALIILLQYFQIYYYAFHPVINSVWDTSVAKDIASAFGYPGILHIYRNGSYTAFLIVFYIGIIAILIFYLGFLYSFVTLKRQRPISGIVVSSLRLIINLVITVLFVPFLDSFFIVMNCVSGTNSVTGVSIQVISLFPDNQCWVGMHIFYFSAGIFCAVLILMMNYFLSLLYFDGIHNDNKVNSRRNNRGILSLFIYQTVLVICYNFLSDSSYRGVLIFIYLAGSIFTFYMLHMNSPFNEPIIAKVWSFLSAVNVWTAIMLTMAQLTENIIFHGIVYAWAIGLPLLWFIVFWSPTDKNKSEASVNVNVNKFQDAQEVIDHAIYVQKLIQNDMKKTKSGQLLNGYIEFHNKTCLVANCPLKRVKFTNSVWKKAKKNEQKGPNNNNGSKQDKRYQFCHEMISKLFETGISKFPTNIPIRIYYSVFLMKVIKSKQHALNEVLDAENFKCSLDERFVLYFIRRSIEREISEISNQEGEDYGEQRNLEGKINHFRAAMEQTVTLLMEFWSQFSDDKPDLIKLYDIGSKLFPLKLLVDDMWKKISRGKGEQIPKVFRIYSKYLIDIFNDKQGGVELLEKASKMETNFNNRKEFHFNYSSEVNIDGQEDGIIFMTMEEEKLGQIMACNLTVACLFGYSKTELINRNVNMLQPYLYSKNHDDILKHYLENGDKAQQGKDKNLHIYGKNKSQYIFAINLNIKPVYHALKDGNEFFGVFKKEKMIKNLAFVHINEKGIIKDISASCINILGIDMKTISLEQININKLFEDLDERRDEYMSKQGKQTEYIFPKINEDTVIFRKSDKVTKVNIQMTEVRFKCKGEELVGKILKIEQLQDKVQKSTTRQKAQQAIAAGGSQIKKNPNESLLGNDLRPQGGSNITMGVFQFKLCIQDDQEIIYNGEFYEGATYSEMGINQTYVHDQSDLGINDSKLRDDLNQSTVNNANVIVMKSNKVQSEQKSNNIDLQQIEVQQKNYADGIRTMRLVNNDLHDIDKFKEDDSEEEEEEKDEDESQARGEKKKHQKLNADEDGSDYETSGLNSAKELNEELDKQSESAAVVSLKYFSVFVILVMIMIASIDFAMKRVSINDERNGLQNIVLSSNRIGDIQQIITLTREISLLGNGKDIATGAPVIRIPQYSADSNTPASWTSDRTYLLNKLSLAITELEDLNIKLQSRGDSLSTQMLFTISSSNQTFDLNAASQQMISKSHNLQQKTFQNIVDNISVDTDAFFVVYNGLNDYTVVLLKDYNAQNVDVVNKIDTLESNSQIFLITSVSVMVFFSLVLSVLLGKTIYAKQLILTVFLDIPEKTAKYLYSKCENFLAQLGSGDEDDVHSEVEFFIDDRDEGSEARSSLFGKKRKKFKNADRGNVGFLLKMLIITIGVEAYFFINFFVGRSQTSVMSGLLTEFNFTTIAESYYSLTLNAERQMFLTDIWPALNKNSVQNIVDMINTVYTVDSTIHEEHARNTNYHDNSADYLTAFENVMFQNACTIVSNRQADSLATCNAFGSGVVQQGMITVIIRYFQLIRYFKDRYDWIQANPTQDFAWSQFANFVAGKYDNSTDRRKNNLINLLRLPESYELLGYEIIYIRETLRYLQSVFLSEMNLLFDNYNVQRILLFVLFIILLLVAAFLCWTPFLAQLNKEIWSTKCLLSFIPVDEMTKIKSIAGFIREYILDRKI</sequence>
<feature type="transmembrane region" description="Helical" evidence="2">
    <location>
        <begin position="1095"/>
        <end position="1116"/>
    </location>
</feature>
<dbReference type="GeneID" id="7833339"/>
<dbReference type="InterPro" id="IPR035965">
    <property type="entry name" value="PAS-like_dom_sf"/>
</dbReference>
<proteinExistence type="predicted"/>
<feature type="transmembrane region" description="Helical" evidence="2">
    <location>
        <begin position="234"/>
        <end position="253"/>
    </location>
</feature>
<dbReference type="Gene3D" id="3.30.450.20">
    <property type="entry name" value="PAS domain"/>
    <property type="match status" value="1"/>
</dbReference>
<dbReference type="KEGG" id="tet:TTHERM_00670600"/>
<feature type="transmembrane region" description="Helical" evidence="2">
    <location>
        <begin position="1648"/>
        <end position="1671"/>
    </location>
</feature>
<feature type="transmembrane region" description="Helical" evidence="2">
    <location>
        <begin position="315"/>
        <end position="337"/>
    </location>
</feature>
<dbReference type="NCBIfam" id="TIGR00229">
    <property type="entry name" value="sensory_box"/>
    <property type="match status" value="1"/>
</dbReference>
<protein>
    <submittedName>
        <fullName evidence="4">PAS domain S-box protein</fullName>
    </submittedName>
</protein>
<dbReference type="eggNOG" id="ENOG502SI7Y">
    <property type="taxonomic scope" value="Eukaryota"/>
</dbReference>
<dbReference type="PROSITE" id="PS50112">
    <property type="entry name" value="PAS"/>
    <property type="match status" value="1"/>
</dbReference>
<dbReference type="PANTHER" id="PTHR31600:SF2">
    <property type="entry name" value="GAMETE ENRICHED GENE 10 PROTEIN-RELATED"/>
    <property type="match status" value="1"/>
</dbReference>
<feature type="transmembrane region" description="Helical" evidence="2">
    <location>
        <begin position="1401"/>
        <end position="1422"/>
    </location>
</feature>
<dbReference type="EMBL" id="GG662308">
    <property type="protein sequence ID" value="EAS06136.3"/>
    <property type="molecule type" value="Genomic_DNA"/>
</dbReference>
<feature type="transmembrane region" description="Helical" evidence="2">
    <location>
        <begin position="97"/>
        <end position="120"/>
    </location>
</feature>
<keyword evidence="2" id="KW-1133">Transmembrane helix</keyword>
<dbReference type="SUPFAM" id="SSF55785">
    <property type="entry name" value="PYP-like sensor domain (PAS domain)"/>
    <property type="match status" value="1"/>
</dbReference>
<keyword evidence="2" id="KW-0472">Membrane</keyword>
<feature type="transmembrane region" description="Helical" evidence="2">
    <location>
        <begin position="1302"/>
        <end position="1322"/>
    </location>
</feature>
<name>I7LXT1_TETTS</name>
<accession>I7LXT1</accession>
<dbReference type="OrthoDB" id="542352at2759"/>
<dbReference type="CDD" id="cd00130">
    <property type="entry name" value="PAS"/>
    <property type="match status" value="1"/>
</dbReference>
<gene>
    <name evidence="4" type="ORF">TTHERM_00670600</name>
</gene>
<dbReference type="InParanoid" id="I7LXT1"/>
<evidence type="ECO:0000259" key="3">
    <source>
        <dbReference type="PROSITE" id="PS50112"/>
    </source>
</evidence>
<evidence type="ECO:0000256" key="2">
    <source>
        <dbReference type="SAM" id="Phobius"/>
    </source>
</evidence>
<keyword evidence="5" id="KW-1185">Reference proteome</keyword>
<dbReference type="PANTHER" id="PTHR31600">
    <property type="entry name" value="TINY MACROCYSTS PROTEIN B-RELATED"/>
    <property type="match status" value="1"/>
</dbReference>
<dbReference type="Pfam" id="PF25474">
    <property type="entry name" value="TPR_TmcB"/>
    <property type="match status" value="1"/>
</dbReference>
<dbReference type="InterPro" id="IPR001611">
    <property type="entry name" value="Leu-rich_rpt"/>
</dbReference>
<feature type="domain" description="PAS" evidence="3">
    <location>
        <begin position="660"/>
        <end position="708"/>
    </location>
</feature>
<dbReference type="RefSeq" id="XP_001026381.3">
    <property type="nucleotide sequence ID" value="XM_001026381.3"/>
</dbReference>
<dbReference type="PROSITE" id="PS51450">
    <property type="entry name" value="LRR"/>
    <property type="match status" value="1"/>
</dbReference>
<feature type="compositionally biased region" description="Acidic residues" evidence="1">
    <location>
        <begin position="1033"/>
        <end position="1046"/>
    </location>
</feature>
<feature type="transmembrane region" description="Helical" evidence="2">
    <location>
        <begin position="259"/>
        <end position="277"/>
    </location>
</feature>
<reference evidence="5" key="1">
    <citation type="journal article" date="2006" name="PLoS Biol.">
        <title>Macronuclear genome sequence of the ciliate Tetrahymena thermophila, a model eukaryote.</title>
        <authorList>
            <person name="Eisen J.A."/>
            <person name="Coyne R.S."/>
            <person name="Wu M."/>
            <person name="Wu D."/>
            <person name="Thiagarajan M."/>
            <person name="Wortman J.R."/>
            <person name="Badger J.H."/>
            <person name="Ren Q."/>
            <person name="Amedeo P."/>
            <person name="Jones K.M."/>
            <person name="Tallon L.J."/>
            <person name="Delcher A.L."/>
            <person name="Salzberg S.L."/>
            <person name="Silva J.C."/>
            <person name="Haas B.J."/>
            <person name="Majoros W.H."/>
            <person name="Farzad M."/>
            <person name="Carlton J.M."/>
            <person name="Smith R.K. Jr."/>
            <person name="Garg J."/>
            <person name="Pearlman R.E."/>
            <person name="Karrer K.M."/>
            <person name="Sun L."/>
            <person name="Manning G."/>
            <person name="Elde N.C."/>
            <person name="Turkewitz A.P."/>
            <person name="Asai D.J."/>
            <person name="Wilkes D.E."/>
            <person name="Wang Y."/>
            <person name="Cai H."/>
            <person name="Collins K."/>
            <person name="Stewart B.A."/>
            <person name="Lee S.R."/>
            <person name="Wilamowska K."/>
            <person name="Weinberg Z."/>
            <person name="Ruzzo W.L."/>
            <person name="Wloga D."/>
            <person name="Gaertig J."/>
            <person name="Frankel J."/>
            <person name="Tsao C.-C."/>
            <person name="Gorovsky M.A."/>
            <person name="Keeling P.J."/>
            <person name="Waller R.F."/>
            <person name="Patron N.J."/>
            <person name="Cherry J.M."/>
            <person name="Stover N.A."/>
            <person name="Krieger C.J."/>
            <person name="del Toro C."/>
            <person name="Ryder H.F."/>
            <person name="Williamson S.C."/>
            <person name="Barbeau R.A."/>
            <person name="Hamilton E.P."/>
            <person name="Orias E."/>
        </authorList>
    </citation>
    <scope>NUCLEOTIDE SEQUENCE [LARGE SCALE GENOMIC DNA]</scope>
    <source>
        <strain evidence="5">SB210</strain>
    </source>
</reference>
<feature type="transmembrane region" description="Helical" evidence="2">
    <location>
        <begin position="193"/>
        <end position="213"/>
    </location>
</feature>
<evidence type="ECO:0000256" key="1">
    <source>
        <dbReference type="SAM" id="MobiDB-lite"/>
    </source>
</evidence>
<dbReference type="InterPro" id="IPR057352">
    <property type="entry name" value="TPR_TmcB/C"/>
</dbReference>
<evidence type="ECO:0000313" key="5">
    <source>
        <dbReference type="Proteomes" id="UP000009168"/>
    </source>
</evidence>
<dbReference type="InterPro" id="IPR052994">
    <property type="entry name" value="Tiny_macrocysts_regulators"/>
</dbReference>